<dbReference type="InterPro" id="IPR003661">
    <property type="entry name" value="HisK_dim/P_dom"/>
</dbReference>
<dbReference type="InterPro" id="IPR004358">
    <property type="entry name" value="Sig_transdc_His_kin-like_C"/>
</dbReference>
<comment type="caution">
    <text evidence="8">The sequence shown here is derived from an EMBL/GenBank/DDBJ whole genome shotgun (WGS) entry which is preliminary data.</text>
</comment>
<keyword evidence="3" id="KW-0597">Phosphoprotein</keyword>
<keyword evidence="9" id="KW-1185">Reference proteome</keyword>
<dbReference type="PRINTS" id="PR00344">
    <property type="entry name" value="BCTRLSENSOR"/>
</dbReference>
<dbReference type="Pfam" id="PF00512">
    <property type="entry name" value="HisKA"/>
    <property type="match status" value="1"/>
</dbReference>
<dbReference type="CDD" id="cd00082">
    <property type="entry name" value="HisKA"/>
    <property type="match status" value="1"/>
</dbReference>
<dbReference type="GO" id="GO:0005886">
    <property type="term" value="C:plasma membrane"/>
    <property type="evidence" value="ECO:0007669"/>
    <property type="project" value="TreeGrafter"/>
</dbReference>
<dbReference type="SUPFAM" id="SSF47384">
    <property type="entry name" value="Homodimeric domain of signal transducing histidine kinase"/>
    <property type="match status" value="1"/>
</dbReference>
<dbReference type="SMART" id="SM00387">
    <property type="entry name" value="HATPase_c"/>
    <property type="match status" value="1"/>
</dbReference>
<dbReference type="Pfam" id="PF12860">
    <property type="entry name" value="PAS_7"/>
    <property type="match status" value="1"/>
</dbReference>
<evidence type="ECO:0000256" key="2">
    <source>
        <dbReference type="ARBA" id="ARBA00012438"/>
    </source>
</evidence>
<evidence type="ECO:0000256" key="1">
    <source>
        <dbReference type="ARBA" id="ARBA00000085"/>
    </source>
</evidence>
<evidence type="ECO:0000256" key="3">
    <source>
        <dbReference type="ARBA" id="ARBA00022553"/>
    </source>
</evidence>
<dbReference type="Gene3D" id="1.10.287.130">
    <property type="match status" value="1"/>
</dbReference>
<evidence type="ECO:0000256" key="4">
    <source>
        <dbReference type="ARBA" id="ARBA00022679"/>
    </source>
</evidence>
<comment type="catalytic activity">
    <reaction evidence="1">
        <text>ATP + protein L-histidine = ADP + protein N-phospho-L-histidine.</text>
        <dbReference type="EC" id="2.7.13.3"/>
    </reaction>
</comment>
<keyword evidence="4" id="KW-0808">Transferase</keyword>
<evidence type="ECO:0000256" key="6">
    <source>
        <dbReference type="SAM" id="MobiDB-lite"/>
    </source>
</evidence>
<name>A0A3N1KVQ3_9PROT</name>
<dbReference type="EC" id="2.7.13.3" evidence="2"/>
<dbReference type="GO" id="GO:0009927">
    <property type="term" value="F:histidine phosphotransfer kinase activity"/>
    <property type="evidence" value="ECO:0007669"/>
    <property type="project" value="TreeGrafter"/>
</dbReference>
<dbReference type="SUPFAM" id="SSF55874">
    <property type="entry name" value="ATPase domain of HSP90 chaperone/DNA topoisomerase II/histidine kinase"/>
    <property type="match status" value="1"/>
</dbReference>
<dbReference type="PROSITE" id="PS50109">
    <property type="entry name" value="HIS_KIN"/>
    <property type="match status" value="1"/>
</dbReference>
<feature type="domain" description="Histidine kinase" evidence="7">
    <location>
        <begin position="193"/>
        <end position="413"/>
    </location>
</feature>
<feature type="region of interest" description="Disordered" evidence="6">
    <location>
        <begin position="411"/>
        <end position="430"/>
    </location>
</feature>
<gene>
    <name evidence="8" type="ORF">EDC65_4026</name>
</gene>
<dbReference type="RefSeq" id="WP_123692771.1">
    <property type="nucleotide sequence ID" value="NZ_AP019700.1"/>
</dbReference>
<dbReference type="PANTHER" id="PTHR43047:SF72">
    <property type="entry name" value="OSMOSENSING HISTIDINE PROTEIN KINASE SLN1"/>
    <property type="match status" value="1"/>
</dbReference>
<dbReference type="Pfam" id="PF02518">
    <property type="entry name" value="HATPase_c"/>
    <property type="match status" value="1"/>
</dbReference>
<evidence type="ECO:0000259" key="7">
    <source>
        <dbReference type="PROSITE" id="PS50109"/>
    </source>
</evidence>
<evidence type="ECO:0000313" key="8">
    <source>
        <dbReference type="EMBL" id="ROP84671.1"/>
    </source>
</evidence>
<proteinExistence type="predicted"/>
<keyword evidence="5 8" id="KW-0418">Kinase</keyword>
<dbReference type="InterPro" id="IPR005467">
    <property type="entry name" value="His_kinase_dom"/>
</dbReference>
<reference evidence="8 9" key="1">
    <citation type="submission" date="2018-11" db="EMBL/GenBank/DDBJ databases">
        <title>Genomic Encyclopedia of Type Strains, Phase IV (KMG-IV): sequencing the most valuable type-strain genomes for metagenomic binning, comparative biology and taxonomic classification.</title>
        <authorList>
            <person name="Goeker M."/>
        </authorList>
    </citation>
    <scope>NUCLEOTIDE SEQUENCE [LARGE SCALE GENOMIC DNA]</scope>
    <source>
        <strain evidence="8 9">DSM 5900</strain>
    </source>
</reference>
<dbReference type="OrthoDB" id="8477705at2"/>
<dbReference type="InterPro" id="IPR003594">
    <property type="entry name" value="HATPase_dom"/>
</dbReference>
<dbReference type="PANTHER" id="PTHR43047">
    <property type="entry name" value="TWO-COMPONENT HISTIDINE PROTEIN KINASE"/>
    <property type="match status" value="1"/>
</dbReference>
<organism evidence="8 9">
    <name type="scientific">Stella humosa</name>
    <dbReference type="NCBI Taxonomy" id="94"/>
    <lineage>
        <taxon>Bacteria</taxon>
        <taxon>Pseudomonadati</taxon>
        <taxon>Pseudomonadota</taxon>
        <taxon>Alphaproteobacteria</taxon>
        <taxon>Rhodospirillales</taxon>
        <taxon>Stellaceae</taxon>
        <taxon>Stella</taxon>
    </lineage>
</organism>
<evidence type="ECO:0000313" key="9">
    <source>
        <dbReference type="Proteomes" id="UP000278222"/>
    </source>
</evidence>
<dbReference type="InterPro" id="IPR036097">
    <property type="entry name" value="HisK_dim/P_sf"/>
</dbReference>
<protein>
    <recommendedName>
        <fullName evidence="2">histidine kinase</fullName>
        <ecNumber evidence="2">2.7.13.3</ecNumber>
    </recommendedName>
</protein>
<dbReference type="InterPro" id="IPR036890">
    <property type="entry name" value="HATPase_C_sf"/>
</dbReference>
<sequence>MGRRDDDRGRLAEWLDTVLDAVRREEGDAAESDPGTASAHDPGGAACYREVFDRLDESIVAYDADDRYLIGNLAYHRRYPHLPMDGTLAGTSFARILDYAREAGTLIERQAVDDPATYIARRTAELRQPDGSRSERLTSSGNWDLLRLKVTSLGFRLSIRTDITEQKRGQDDLRLALERLETEVAQRAAFVAKLSHELRTPLTAILGYAGMIEGEVIGPVGQPRYREYAASVAQAGQRLLDLVNQILHLSRLEAGRMEVAEATVDLVDMLRREISVVQPMARDNQTTLALNLPSSFPGLRADPRLLRQMILNLLSNAVRFTIRGAVLVSLARRDDGGIDLRVVDNGVGMAPEIVARAGEPYFRGPELPASGEPGTGLGLAVVKELIGLHQGQLSLASTPGRGTIATLSFPAERTVHPASPVQEGGSDGRS</sequence>
<accession>A0A3N1KVQ3</accession>
<evidence type="ECO:0000256" key="5">
    <source>
        <dbReference type="ARBA" id="ARBA00022777"/>
    </source>
</evidence>
<dbReference type="GO" id="GO:0000155">
    <property type="term" value="F:phosphorelay sensor kinase activity"/>
    <property type="evidence" value="ECO:0007669"/>
    <property type="project" value="InterPro"/>
</dbReference>
<dbReference type="Proteomes" id="UP000278222">
    <property type="component" value="Unassembled WGS sequence"/>
</dbReference>
<dbReference type="AlphaFoldDB" id="A0A3N1KVQ3"/>
<dbReference type="SMART" id="SM00388">
    <property type="entry name" value="HisKA"/>
    <property type="match status" value="1"/>
</dbReference>
<dbReference type="Gene3D" id="3.30.565.10">
    <property type="entry name" value="Histidine kinase-like ATPase, C-terminal domain"/>
    <property type="match status" value="1"/>
</dbReference>
<dbReference type="EMBL" id="RJKX01000015">
    <property type="protein sequence ID" value="ROP84671.1"/>
    <property type="molecule type" value="Genomic_DNA"/>
</dbReference>